<evidence type="ECO:0000313" key="2">
    <source>
        <dbReference type="Proteomes" id="UP000053558"/>
    </source>
</evidence>
<dbReference type="RefSeq" id="XP_007768821.1">
    <property type="nucleotide sequence ID" value="XM_007770631.1"/>
</dbReference>
<sequence>MMPTPEETRTSISSLAPETLLEIFKFVHEWAHEPTSGAQNYEHRKPNDHHDLRLFPYSCAYVCRRWLDVLAMDPRFWRWTVIHIDVPFVTQHVMKTFFRASRDSLIRIYICYSGAPLMSPEHEHDRVATAMESARPHLSRCFGFNLRALYRSSTVLASRYLDGLSAPSLTKLLLTSAITDSNERFDATTLSCPNLRWLWLDAQSLVNFVLTNTGHTPPRKFPQSYLMELHATRYRPHGISNSLSSTSFAEAVAAAKRKSIFTFTLTDVEFANDYRPSSSSPTSLSTHPAVDPDLIIRDMIIRFTNMEGPSISRVLNYIIPELSQSSLVSIVDGDLAGLELQVRLPPQCRLSLHNIQSSSVLRIITDQWDGSELFLYSCPGFDDDFLQILADDMEFCSNLQILAIDGRHWSTAAMIRMCEARHSAERRLERLEVEGDIPGASGEELGLLETYVDHVDWIPGYTWREQVGRRQGELSDVQP</sequence>
<protein>
    <recommendedName>
        <fullName evidence="3">F-box domain-containing protein</fullName>
    </recommendedName>
</protein>
<dbReference type="EMBL" id="JH711578">
    <property type="protein sequence ID" value="EIW81496.1"/>
    <property type="molecule type" value="Genomic_DNA"/>
</dbReference>
<evidence type="ECO:0000313" key="1">
    <source>
        <dbReference type="EMBL" id="EIW81496.1"/>
    </source>
</evidence>
<dbReference type="AlphaFoldDB" id="A0A5M3MR08"/>
<comment type="caution">
    <text evidence="1">The sequence shown here is derived from an EMBL/GenBank/DDBJ whole genome shotgun (WGS) entry which is preliminary data.</text>
</comment>
<reference evidence="2" key="1">
    <citation type="journal article" date="2012" name="Science">
        <title>The Paleozoic origin of enzymatic lignin decomposition reconstructed from 31 fungal genomes.</title>
        <authorList>
            <person name="Floudas D."/>
            <person name="Binder M."/>
            <person name="Riley R."/>
            <person name="Barry K."/>
            <person name="Blanchette R.A."/>
            <person name="Henrissat B."/>
            <person name="Martinez A.T."/>
            <person name="Otillar R."/>
            <person name="Spatafora J.W."/>
            <person name="Yadav J.S."/>
            <person name="Aerts A."/>
            <person name="Benoit I."/>
            <person name="Boyd A."/>
            <person name="Carlson A."/>
            <person name="Copeland A."/>
            <person name="Coutinho P.M."/>
            <person name="de Vries R.P."/>
            <person name="Ferreira P."/>
            <person name="Findley K."/>
            <person name="Foster B."/>
            <person name="Gaskell J."/>
            <person name="Glotzer D."/>
            <person name="Gorecki P."/>
            <person name="Heitman J."/>
            <person name="Hesse C."/>
            <person name="Hori C."/>
            <person name="Igarashi K."/>
            <person name="Jurgens J.A."/>
            <person name="Kallen N."/>
            <person name="Kersten P."/>
            <person name="Kohler A."/>
            <person name="Kuees U."/>
            <person name="Kumar T.K.A."/>
            <person name="Kuo A."/>
            <person name="LaButti K."/>
            <person name="Larrondo L.F."/>
            <person name="Lindquist E."/>
            <person name="Ling A."/>
            <person name="Lombard V."/>
            <person name="Lucas S."/>
            <person name="Lundell T."/>
            <person name="Martin R."/>
            <person name="McLaughlin D.J."/>
            <person name="Morgenstern I."/>
            <person name="Morin E."/>
            <person name="Murat C."/>
            <person name="Nagy L.G."/>
            <person name="Nolan M."/>
            <person name="Ohm R.A."/>
            <person name="Patyshakuliyeva A."/>
            <person name="Rokas A."/>
            <person name="Ruiz-Duenas F.J."/>
            <person name="Sabat G."/>
            <person name="Salamov A."/>
            <person name="Samejima M."/>
            <person name="Schmutz J."/>
            <person name="Slot J.C."/>
            <person name="St John F."/>
            <person name="Stenlid J."/>
            <person name="Sun H."/>
            <person name="Sun S."/>
            <person name="Syed K."/>
            <person name="Tsang A."/>
            <person name="Wiebenga A."/>
            <person name="Young D."/>
            <person name="Pisabarro A."/>
            <person name="Eastwood D.C."/>
            <person name="Martin F."/>
            <person name="Cullen D."/>
            <person name="Grigoriev I.V."/>
            <person name="Hibbett D.S."/>
        </authorList>
    </citation>
    <scope>NUCLEOTIDE SEQUENCE [LARGE SCALE GENOMIC DNA]</scope>
    <source>
        <strain evidence="2">RWD-64-598 SS2</strain>
    </source>
</reference>
<proteinExistence type="predicted"/>
<dbReference type="KEGG" id="cput:CONPUDRAFT_165620"/>
<evidence type="ECO:0008006" key="3">
    <source>
        <dbReference type="Google" id="ProtNLM"/>
    </source>
</evidence>
<name>A0A5M3MR08_CONPW</name>
<dbReference type="GeneID" id="19205348"/>
<accession>A0A5M3MR08</accession>
<dbReference type="Proteomes" id="UP000053558">
    <property type="component" value="Unassembled WGS sequence"/>
</dbReference>
<organism evidence="1 2">
    <name type="scientific">Coniophora puteana (strain RWD-64-598)</name>
    <name type="common">Brown rot fungus</name>
    <dbReference type="NCBI Taxonomy" id="741705"/>
    <lineage>
        <taxon>Eukaryota</taxon>
        <taxon>Fungi</taxon>
        <taxon>Dikarya</taxon>
        <taxon>Basidiomycota</taxon>
        <taxon>Agaricomycotina</taxon>
        <taxon>Agaricomycetes</taxon>
        <taxon>Agaricomycetidae</taxon>
        <taxon>Boletales</taxon>
        <taxon>Coniophorineae</taxon>
        <taxon>Coniophoraceae</taxon>
        <taxon>Coniophora</taxon>
    </lineage>
</organism>
<gene>
    <name evidence="1" type="ORF">CONPUDRAFT_165620</name>
</gene>
<dbReference type="OrthoDB" id="3001771at2759"/>
<keyword evidence="2" id="KW-1185">Reference proteome</keyword>
<dbReference type="Gene3D" id="1.20.1280.50">
    <property type="match status" value="1"/>
</dbReference>